<dbReference type="SUPFAM" id="SSF53639">
    <property type="entry name" value="AraD/HMP-PK domain-like"/>
    <property type="match status" value="1"/>
</dbReference>
<comment type="caution">
    <text evidence="4">The sequence shown here is derived from an EMBL/GenBank/DDBJ whole genome shotgun (WGS) entry which is preliminary data.</text>
</comment>
<accession>A0A841LQK6</accession>
<sequence length="225" mass="24610">MSVNINEASVTVRKAARALGRSGLVHAYGHCSMRLDAGTFLVCPASPPGLVGVGEECTVLQVHEPLPENVLGEVRLHQQIYQNRAEVNGVVRFMSPKMMSLAAMGLSPKPRHGFGSYFAPSVPLWDDPQLIRDDERAQKVIRLMGEAKAVLMRGNGAVVAGQSLEEAVVLAWYLEDSCRVELDVLASGMAQHAPVLSNEEAAQRATKAGRIFERMWQFLTNDDEE</sequence>
<reference evidence="4 5" key="1">
    <citation type="submission" date="2020-08" db="EMBL/GenBank/DDBJ databases">
        <title>Genomic Encyclopedia of Type Strains, Phase IV (KMG-IV): sequencing the most valuable type-strain genomes for metagenomic binning, comparative biology and taxonomic classification.</title>
        <authorList>
            <person name="Goeker M."/>
        </authorList>
    </citation>
    <scope>NUCLEOTIDE SEQUENCE [LARGE SCALE GENOMIC DNA]</scope>
    <source>
        <strain evidence="4 5">DSM 22336</strain>
    </source>
</reference>
<dbReference type="EC" id="4.1.1.-" evidence="4"/>
<dbReference type="GO" id="GO:0005829">
    <property type="term" value="C:cytosol"/>
    <property type="evidence" value="ECO:0007669"/>
    <property type="project" value="TreeGrafter"/>
</dbReference>
<keyword evidence="5" id="KW-1185">Reference proteome</keyword>
<dbReference type="InterPro" id="IPR050197">
    <property type="entry name" value="Aldolase_class_II_sugar_metab"/>
</dbReference>
<dbReference type="InterPro" id="IPR001303">
    <property type="entry name" value="Aldolase_II/adducin_N"/>
</dbReference>
<dbReference type="SMART" id="SM01007">
    <property type="entry name" value="Aldolase_II"/>
    <property type="match status" value="1"/>
</dbReference>
<name>A0A841LQK6_9HYPH</name>
<proteinExistence type="predicted"/>
<organism evidence="4 5">
    <name type="scientific">Paenochrobactrum gallinarii</name>
    <dbReference type="NCBI Taxonomy" id="643673"/>
    <lineage>
        <taxon>Bacteria</taxon>
        <taxon>Pseudomonadati</taxon>
        <taxon>Pseudomonadota</taxon>
        <taxon>Alphaproteobacteria</taxon>
        <taxon>Hyphomicrobiales</taxon>
        <taxon>Brucellaceae</taxon>
        <taxon>Paenochrobactrum</taxon>
    </lineage>
</organism>
<evidence type="ECO:0000313" key="5">
    <source>
        <dbReference type="Proteomes" id="UP000555393"/>
    </source>
</evidence>
<dbReference type="AlphaFoldDB" id="A0A841LQK6"/>
<dbReference type="PANTHER" id="PTHR22789">
    <property type="entry name" value="FUCULOSE PHOSPHATE ALDOLASE"/>
    <property type="match status" value="1"/>
</dbReference>
<keyword evidence="1" id="KW-0479">Metal-binding</keyword>
<evidence type="ECO:0000259" key="3">
    <source>
        <dbReference type="SMART" id="SM01007"/>
    </source>
</evidence>
<dbReference type="PANTHER" id="PTHR22789:SF0">
    <property type="entry name" value="3-OXO-TETRONATE 4-PHOSPHATE DECARBOXYLASE-RELATED"/>
    <property type="match status" value="1"/>
</dbReference>
<evidence type="ECO:0000256" key="1">
    <source>
        <dbReference type="ARBA" id="ARBA00022723"/>
    </source>
</evidence>
<dbReference type="GO" id="GO:0046872">
    <property type="term" value="F:metal ion binding"/>
    <property type="evidence" value="ECO:0007669"/>
    <property type="project" value="UniProtKB-KW"/>
</dbReference>
<dbReference type="RefSeq" id="WP_184220504.1">
    <property type="nucleotide sequence ID" value="NZ_JACIIU010000002.1"/>
</dbReference>
<dbReference type="EMBL" id="JACIIU010000002">
    <property type="protein sequence ID" value="MBB6260365.1"/>
    <property type="molecule type" value="Genomic_DNA"/>
</dbReference>
<dbReference type="GO" id="GO:0016832">
    <property type="term" value="F:aldehyde-lyase activity"/>
    <property type="evidence" value="ECO:0007669"/>
    <property type="project" value="TreeGrafter"/>
</dbReference>
<evidence type="ECO:0000256" key="2">
    <source>
        <dbReference type="ARBA" id="ARBA00023239"/>
    </source>
</evidence>
<keyword evidence="2 4" id="KW-0456">Lyase</keyword>
<dbReference type="Proteomes" id="UP000555393">
    <property type="component" value="Unassembled WGS sequence"/>
</dbReference>
<protein>
    <submittedName>
        <fullName evidence="4">HCOMODA/2-hydroxy-3-carboxy-muconic semialdehyde decarboxylase</fullName>
        <ecNumber evidence="4">4.1.1.-</ecNumber>
    </submittedName>
</protein>
<gene>
    <name evidence="4" type="ORF">FHS77_000889</name>
</gene>
<dbReference type="Gene3D" id="3.40.225.10">
    <property type="entry name" value="Class II aldolase/adducin N-terminal domain"/>
    <property type="match status" value="1"/>
</dbReference>
<evidence type="ECO:0000313" key="4">
    <source>
        <dbReference type="EMBL" id="MBB6260365.1"/>
    </source>
</evidence>
<dbReference type="GO" id="GO:0019323">
    <property type="term" value="P:pentose catabolic process"/>
    <property type="evidence" value="ECO:0007669"/>
    <property type="project" value="TreeGrafter"/>
</dbReference>
<dbReference type="InterPro" id="IPR036409">
    <property type="entry name" value="Aldolase_II/adducin_N_sf"/>
</dbReference>
<dbReference type="Pfam" id="PF00596">
    <property type="entry name" value="Aldolase_II"/>
    <property type="match status" value="1"/>
</dbReference>
<feature type="domain" description="Class II aldolase/adducin N-terminal" evidence="3">
    <location>
        <begin position="10"/>
        <end position="182"/>
    </location>
</feature>